<evidence type="ECO:0000256" key="5">
    <source>
        <dbReference type="ARBA" id="ARBA00023136"/>
    </source>
</evidence>
<gene>
    <name evidence="9" type="ORF">SAMN02745191_0345</name>
</gene>
<proteinExistence type="predicted"/>
<evidence type="ECO:0000256" key="2">
    <source>
        <dbReference type="ARBA" id="ARBA00022475"/>
    </source>
</evidence>
<dbReference type="AlphaFoldDB" id="A0A1T4K6M1"/>
<dbReference type="InterPro" id="IPR025857">
    <property type="entry name" value="MacB_PCD"/>
</dbReference>
<dbReference type="PANTHER" id="PTHR30572:SF9">
    <property type="entry name" value="ABC TRANSPORTER PERMEASE PROTEIN"/>
    <property type="match status" value="1"/>
</dbReference>
<dbReference type="Pfam" id="PF02687">
    <property type="entry name" value="FtsX"/>
    <property type="match status" value="1"/>
</dbReference>
<evidence type="ECO:0000256" key="3">
    <source>
        <dbReference type="ARBA" id="ARBA00022692"/>
    </source>
</evidence>
<feature type="transmembrane region" description="Helical" evidence="6">
    <location>
        <begin position="406"/>
        <end position="433"/>
    </location>
</feature>
<evidence type="ECO:0000313" key="10">
    <source>
        <dbReference type="Proteomes" id="UP000243297"/>
    </source>
</evidence>
<name>A0A1T4K6M1_9FIRM</name>
<keyword evidence="4 6" id="KW-1133">Transmembrane helix</keyword>
<dbReference type="GO" id="GO:0022857">
    <property type="term" value="F:transmembrane transporter activity"/>
    <property type="evidence" value="ECO:0007669"/>
    <property type="project" value="TreeGrafter"/>
</dbReference>
<keyword evidence="5 6" id="KW-0472">Membrane</keyword>
<protein>
    <submittedName>
        <fullName evidence="9">MacB-like core domain-containing protein</fullName>
    </submittedName>
</protein>
<evidence type="ECO:0000256" key="1">
    <source>
        <dbReference type="ARBA" id="ARBA00004651"/>
    </source>
</evidence>
<evidence type="ECO:0000259" key="8">
    <source>
        <dbReference type="Pfam" id="PF12704"/>
    </source>
</evidence>
<organism evidence="9 10">
    <name type="scientific">Anaerorhabdus furcosa</name>
    <dbReference type="NCBI Taxonomy" id="118967"/>
    <lineage>
        <taxon>Bacteria</taxon>
        <taxon>Bacillati</taxon>
        <taxon>Bacillota</taxon>
        <taxon>Erysipelotrichia</taxon>
        <taxon>Erysipelotrichales</taxon>
        <taxon>Erysipelotrichaceae</taxon>
        <taxon>Anaerorhabdus</taxon>
    </lineage>
</organism>
<dbReference type="Pfam" id="PF12704">
    <property type="entry name" value="MacB_PCD"/>
    <property type="match status" value="1"/>
</dbReference>
<dbReference type="Proteomes" id="UP000243297">
    <property type="component" value="Unassembled WGS sequence"/>
</dbReference>
<evidence type="ECO:0000313" key="9">
    <source>
        <dbReference type="EMBL" id="SJZ37973.1"/>
    </source>
</evidence>
<feature type="domain" description="MacB-like periplasmic core" evidence="8">
    <location>
        <begin position="166"/>
        <end position="276"/>
    </location>
</feature>
<evidence type="ECO:0000259" key="7">
    <source>
        <dbReference type="Pfam" id="PF02687"/>
    </source>
</evidence>
<keyword evidence="3 6" id="KW-0812">Transmembrane</keyword>
<comment type="subcellular location">
    <subcellularLocation>
        <location evidence="1">Cell membrane</location>
        <topology evidence="1">Multi-pass membrane protein</topology>
    </subcellularLocation>
</comment>
<keyword evidence="10" id="KW-1185">Reference proteome</keyword>
<dbReference type="GO" id="GO:0005886">
    <property type="term" value="C:plasma membrane"/>
    <property type="evidence" value="ECO:0007669"/>
    <property type="project" value="UniProtKB-SubCell"/>
</dbReference>
<feature type="domain" description="ABC3 transporter permease C-terminal" evidence="7">
    <location>
        <begin position="365"/>
        <end position="516"/>
    </location>
</feature>
<dbReference type="InterPro" id="IPR003838">
    <property type="entry name" value="ABC3_permease_C"/>
</dbReference>
<keyword evidence="2" id="KW-1003">Cell membrane</keyword>
<reference evidence="10" key="1">
    <citation type="submission" date="2017-02" db="EMBL/GenBank/DDBJ databases">
        <authorList>
            <person name="Varghese N."/>
            <person name="Submissions S."/>
        </authorList>
    </citation>
    <scope>NUCLEOTIDE SEQUENCE [LARGE SCALE GENOMIC DNA]</scope>
    <source>
        <strain evidence="10">ATCC 25662</strain>
    </source>
</reference>
<dbReference type="OrthoDB" id="8740261at2"/>
<feature type="transmembrane region" description="Helical" evidence="6">
    <location>
        <begin position="484"/>
        <end position="506"/>
    </location>
</feature>
<evidence type="ECO:0000256" key="6">
    <source>
        <dbReference type="SAM" id="Phobius"/>
    </source>
</evidence>
<feature type="transmembrane region" description="Helical" evidence="6">
    <location>
        <begin position="361"/>
        <end position="386"/>
    </location>
</feature>
<evidence type="ECO:0000256" key="4">
    <source>
        <dbReference type="ARBA" id="ARBA00022989"/>
    </source>
</evidence>
<feature type="transmembrane region" description="Helical" evidence="6">
    <location>
        <begin position="20"/>
        <end position="38"/>
    </location>
</feature>
<dbReference type="RefSeq" id="WP_078710791.1">
    <property type="nucleotide sequence ID" value="NZ_FUWY01000001.1"/>
</dbReference>
<sequence length="522" mass="58651">MNFLNRAWRYVTRKMSKSILLGITFFMIGNLVLIGLGISDAANNAKTLTRRSMRAVVNYEVDNQKFWEYTDSLESDEERTEAYKNYPKIEKEIALKMAKDERVKAMNYSASSPMYSQGFDNVPLGNEEKKAENGGGGAVVMQDGTQMEYVEPNIMIQTNIVPETIEFVEGTNTIVDGRMYNQNDIDNASPVAVITKELADVNGLSVGDTITLSSTDKNQMEYLLTMGITEEMTKMDLEIIGIYNTKADVDPNDQRFDWMSAYESPKNFVLIPGSTYAQFNYASSKASYDYYVSQGNSDMYGEEPTVETSYYANKVVYLLNEPLKVDSFVDDYKSELKDYTFLNANNEQFKKLAKPLDTLSLFANVIVWIVTLNAVVIISLVTALTLKTREFEIGVLLSLGVSKVKVVLQMFVELLIVAFLGFTLAVGTGSLIAGQVGKMVLDFQQSNTEEEITTDDNYYSWVGDQNYFTEISQDQLLENYNVSISVWIILQIYAMGVAVVFISIVVPSAMIMRLNPKQILLA</sequence>
<dbReference type="InterPro" id="IPR050250">
    <property type="entry name" value="Macrolide_Exporter_MacB"/>
</dbReference>
<accession>A0A1T4K6M1</accession>
<dbReference type="PANTHER" id="PTHR30572">
    <property type="entry name" value="MEMBRANE COMPONENT OF TRANSPORTER-RELATED"/>
    <property type="match status" value="1"/>
</dbReference>
<dbReference type="STRING" id="118967.SAMN02745191_0345"/>
<dbReference type="EMBL" id="FUWY01000001">
    <property type="protein sequence ID" value="SJZ37973.1"/>
    <property type="molecule type" value="Genomic_DNA"/>
</dbReference>